<feature type="compositionally biased region" description="Polar residues" evidence="1">
    <location>
        <begin position="951"/>
        <end position="964"/>
    </location>
</feature>
<gene>
    <name evidence="2" type="ORF">Bhyg_12805</name>
</gene>
<name>A0A9Q0MXY0_9DIPT</name>
<feature type="compositionally biased region" description="Polar residues" evidence="1">
    <location>
        <begin position="544"/>
        <end position="556"/>
    </location>
</feature>
<feature type="compositionally biased region" description="Basic and acidic residues" evidence="1">
    <location>
        <begin position="775"/>
        <end position="790"/>
    </location>
</feature>
<proteinExistence type="predicted"/>
<evidence type="ECO:0008006" key="4">
    <source>
        <dbReference type="Google" id="ProtNLM"/>
    </source>
</evidence>
<feature type="region of interest" description="Disordered" evidence="1">
    <location>
        <begin position="1"/>
        <end position="36"/>
    </location>
</feature>
<dbReference type="OrthoDB" id="10349495at2759"/>
<feature type="compositionally biased region" description="Basic and acidic residues" evidence="1">
    <location>
        <begin position="1"/>
        <end position="26"/>
    </location>
</feature>
<feature type="region of interest" description="Disordered" evidence="1">
    <location>
        <begin position="1004"/>
        <end position="1041"/>
    </location>
</feature>
<feature type="compositionally biased region" description="Polar residues" evidence="1">
    <location>
        <begin position="495"/>
        <end position="507"/>
    </location>
</feature>
<feature type="compositionally biased region" description="Low complexity" evidence="1">
    <location>
        <begin position="804"/>
        <end position="813"/>
    </location>
</feature>
<feature type="compositionally biased region" description="Basic and acidic residues" evidence="1">
    <location>
        <begin position="928"/>
        <end position="942"/>
    </location>
</feature>
<feature type="compositionally biased region" description="Low complexity" evidence="1">
    <location>
        <begin position="309"/>
        <end position="318"/>
    </location>
</feature>
<feature type="compositionally biased region" description="Polar residues" evidence="1">
    <location>
        <begin position="1014"/>
        <end position="1023"/>
    </location>
</feature>
<feature type="compositionally biased region" description="Basic residues" evidence="1">
    <location>
        <begin position="835"/>
        <end position="844"/>
    </location>
</feature>
<accession>A0A9Q0MXY0</accession>
<feature type="compositionally biased region" description="Basic residues" evidence="1">
    <location>
        <begin position="891"/>
        <end position="901"/>
    </location>
</feature>
<feature type="compositionally biased region" description="Basic and acidic residues" evidence="1">
    <location>
        <begin position="515"/>
        <end position="540"/>
    </location>
</feature>
<feature type="compositionally biased region" description="Polar residues" evidence="1">
    <location>
        <begin position="745"/>
        <end position="756"/>
    </location>
</feature>
<feature type="compositionally biased region" description="Basic and acidic residues" evidence="1">
    <location>
        <begin position="420"/>
        <end position="438"/>
    </location>
</feature>
<feature type="region of interest" description="Disordered" evidence="1">
    <location>
        <begin position="309"/>
        <end position="335"/>
    </location>
</feature>
<feature type="compositionally biased region" description="Basic and acidic residues" evidence="1">
    <location>
        <begin position="904"/>
        <end position="918"/>
    </location>
</feature>
<reference evidence="2" key="1">
    <citation type="submission" date="2022-07" db="EMBL/GenBank/DDBJ databases">
        <authorList>
            <person name="Trinca V."/>
            <person name="Uliana J.V.C."/>
            <person name="Torres T.T."/>
            <person name="Ward R.J."/>
            <person name="Monesi N."/>
        </authorList>
    </citation>
    <scope>NUCLEOTIDE SEQUENCE</scope>
    <source>
        <strain evidence="2">HSMRA1968</strain>
        <tissue evidence="2">Whole embryos</tissue>
    </source>
</reference>
<keyword evidence="3" id="KW-1185">Reference proteome</keyword>
<dbReference type="InterPro" id="IPR017956">
    <property type="entry name" value="AT_hook_DNA-bd_motif"/>
</dbReference>
<feature type="compositionally biased region" description="Basic residues" evidence="1">
    <location>
        <begin position="635"/>
        <end position="644"/>
    </location>
</feature>
<evidence type="ECO:0000313" key="3">
    <source>
        <dbReference type="Proteomes" id="UP001151699"/>
    </source>
</evidence>
<feature type="compositionally biased region" description="Polar residues" evidence="1">
    <location>
        <begin position="460"/>
        <end position="472"/>
    </location>
</feature>
<sequence>MLLMKELESSNQKEDSLELGDSWKDMPRRKKGASNKTTGLFRKTLLPNVNLYDIVINKQPKLTADYQNQNPSSEEEVQNEGIANLHLANIDSSSDDEESEFSKCERNKGLTAATGTPYVLRHLNPIHRPKIDTDQLQRKRKEVLPTENLLRTVSRIPINTPRSSRVRRDTAEGRYSKKRDISTISSQVVSSTVDNFNEAHHEPETAEQPPEELAAGLLGQNNPPTTEALNKGNCVAVRLPDKALFRVPQRRARSTRRPTIFPESVAECDQPTTSGSKFSRKNKSTKKNDVLFDSYEKVGEVIANRTSDVISDSSTSSSTRRKLYQNGDSCNEDQTSVEENRLLCENAGQDTQEFSETAERKSQNKISGHVDSTRRLYHHENASEWSDSEDEQTICAEEASTFRQAPSKNENVKNVYISPVKKDNKENTKDESKRDKMLKNSTFARVHSHSNNEESSISETVQKTKNSYTETVHLSRGKSGEHLTKMMTPNKKSIGRSSDGNSKQPPSESVDGIISDDRQNSREIEPIEEEPVNRNDERPHKQNLKQVISRNPSNEVISDDRRNSHGIEPIEEEDPHSSDKIEPIIEELLKKNVGRPSKQNAKQSISRSSSNEVISDDRQNSHGMEPIEEEPLKKNVGRHSKQHAKQSISRNTSNEVISDDRRNSHGIEPIEEEDPHSSDKIEPIIEELLKKNVGRPSKQNAKQSISRSSSNEVISDDRQNSHGMEPIEEEPLKKNVGRHSKQHAKQSISRNTSNEVISDDRRNSHGIEPIEEEDPHSSDKIEPIIEELLKKNVGRPSKQNAKQSISRSSSNEVISDDRQNSHGMEPIEEEPLKKNVGRHSKQHAKQSISRNTSNEVISDDRRNSHGIEPIEEEDPHSSDKIEPIIEEPLKKKVGRRRKQNHKQSTMEEGQKQPQEDTSRSLTNNIENPYKRRNESDADSEKVSKKKRLNAEITQNDEASKSNRTVAKRRKAKWYRTKIVTYDPSQAYEDVKGTRRSMRKRCIPEQDLSYLFPPKSTNQSASRSTRLEVQKTRKQSRNQTNTNDDTVYSILLSNKENGEEPLLTIFQGIEITQGFHTNVLKDMVIHYVPGSASPSYGYLTLEPGSSKRSRRINYELHFHVMQGPIVIISQDASEIMPTGSSAYLYSDSNFRVFRHHPSYAYFLHVC</sequence>
<feature type="region of interest" description="Disordered" evidence="1">
    <location>
        <begin position="263"/>
        <end position="284"/>
    </location>
</feature>
<feature type="compositionally biased region" description="Basic residues" evidence="1">
    <location>
        <begin position="735"/>
        <end position="744"/>
    </location>
</feature>
<dbReference type="EMBL" id="WJQU01000003">
    <property type="protein sequence ID" value="KAJ6640056.1"/>
    <property type="molecule type" value="Genomic_DNA"/>
</dbReference>
<feature type="compositionally biased region" description="Basic and acidic residues" evidence="1">
    <location>
        <begin position="675"/>
        <end position="690"/>
    </location>
</feature>
<feature type="compositionally biased region" description="Polar residues" evidence="1">
    <location>
        <begin position="845"/>
        <end position="856"/>
    </location>
</feature>
<evidence type="ECO:0000313" key="2">
    <source>
        <dbReference type="EMBL" id="KAJ6640056.1"/>
    </source>
</evidence>
<dbReference type="SMART" id="SM00384">
    <property type="entry name" value="AT_hook"/>
    <property type="match status" value="3"/>
</dbReference>
<comment type="caution">
    <text evidence="2">The sequence shown here is derived from an EMBL/GenBank/DDBJ whole genome shotgun (WGS) entry which is preliminary data.</text>
</comment>
<feature type="compositionally biased region" description="Low complexity" evidence="1">
    <location>
        <begin position="604"/>
        <end position="613"/>
    </location>
</feature>
<protein>
    <recommendedName>
        <fullName evidence="4">Centromere protein C</fullName>
    </recommendedName>
</protein>
<feature type="compositionally biased region" description="Basic and acidic residues" evidence="1">
    <location>
        <begin position="875"/>
        <end position="890"/>
    </location>
</feature>
<dbReference type="GO" id="GO:0003677">
    <property type="term" value="F:DNA binding"/>
    <property type="evidence" value="ECO:0007669"/>
    <property type="project" value="InterPro"/>
</dbReference>
<feature type="region of interest" description="Disordered" evidence="1">
    <location>
        <begin position="351"/>
        <end position="375"/>
    </location>
</feature>
<feature type="compositionally biased region" description="Polar residues" evidence="1">
    <location>
        <begin position="645"/>
        <end position="656"/>
    </location>
</feature>
<feature type="compositionally biased region" description="Basic and acidic residues" evidence="1">
    <location>
        <begin position="575"/>
        <end position="590"/>
    </location>
</feature>
<feature type="compositionally biased region" description="Low complexity" evidence="1">
    <location>
        <begin position="704"/>
        <end position="713"/>
    </location>
</feature>
<organism evidence="2 3">
    <name type="scientific">Pseudolycoriella hygida</name>
    <dbReference type="NCBI Taxonomy" id="35572"/>
    <lineage>
        <taxon>Eukaryota</taxon>
        <taxon>Metazoa</taxon>
        <taxon>Ecdysozoa</taxon>
        <taxon>Arthropoda</taxon>
        <taxon>Hexapoda</taxon>
        <taxon>Insecta</taxon>
        <taxon>Pterygota</taxon>
        <taxon>Neoptera</taxon>
        <taxon>Endopterygota</taxon>
        <taxon>Diptera</taxon>
        <taxon>Nematocera</taxon>
        <taxon>Sciaroidea</taxon>
        <taxon>Sciaridae</taxon>
        <taxon>Pseudolycoriella</taxon>
    </lineage>
</organism>
<dbReference type="Proteomes" id="UP001151699">
    <property type="component" value="Chromosome X"/>
</dbReference>
<dbReference type="AlphaFoldDB" id="A0A9Q0MXY0"/>
<evidence type="ECO:0000256" key="1">
    <source>
        <dbReference type="SAM" id="MobiDB-lite"/>
    </source>
</evidence>
<feature type="region of interest" description="Disordered" evidence="1">
    <location>
        <begin position="413"/>
        <end position="969"/>
    </location>
</feature>